<accession>A0A176VDR0</accession>
<keyword evidence="1" id="KW-1133">Transmembrane helix</keyword>
<evidence type="ECO:0000313" key="3">
    <source>
        <dbReference type="Proteomes" id="UP000077202"/>
    </source>
</evidence>
<dbReference type="EMBL" id="LVLJ01004060">
    <property type="protein sequence ID" value="OAE18451.1"/>
    <property type="molecule type" value="Genomic_DNA"/>
</dbReference>
<organism evidence="2 3">
    <name type="scientific">Marchantia polymorpha subsp. ruderalis</name>
    <dbReference type="NCBI Taxonomy" id="1480154"/>
    <lineage>
        <taxon>Eukaryota</taxon>
        <taxon>Viridiplantae</taxon>
        <taxon>Streptophyta</taxon>
        <taxon>Embryophyta</taxon>
        <taxon>Marchantiophyta</taxon>
        <taxon>Marchantiopsida</taxon>
        <taxon>Marchantiidae</taxon>
        <taxon>Marchantiales</taxon>
        <taxon>Marchantiaceae</taxon>
        <taxon>Marchantia</taxon>
    </lineage>
</organism>
<sequence>MRYKPGLCNSVLRDDKQSLPYVVGTVKSFPDSTRIDPNPTRFFGSVGEQSAYMMKIATRSLVLMTAIAGTVAMFSSAAIAADVYECDYKNECGVDVHVTVSPSYKSKYGYKGDDEFDLHDKASKLVRYTLEKLSSPLDLLGIFWNLKAVVDGEELDASCFVPLNAKVVITKRNGRVCSEVYVYSKILRKYFVISVVYLH</sequence>
<reference evidence="2" key="1">
    <citation type="submission" date="2016-03" db="EMBL/GenBank/DDBJ databases">
        <title>Mechanisms controlling the formation of the plant cell surface in tip-growing cells are functionally conserved among land plants.</title>
        <authorList>
            <person name="Honkanen S."/>
            <person name="Jones V.A."/>
            <person name="Morieri G."/>
            <person name="Champion C."/>
            <person name="Hetherington A.J."/>
            <person name="Kelly S."/>
            <person name="Saint-Marcoux D."/>
            <person name="Proust H."/>
            <person name="Prescott H."/>
            <person name="Dolan L."/>
        </authorList>
    </citation>
    <scope>NUCLEOTIDE SEQUENCE [LARGE SCALE GENOMIC DNA]</scope>
    <source>
        <tissue evidence="2">Whole gametophyte</tissue>
    </source>
</reference>
<keyword evidence="1" id="KW-0472">Membrane</keyword>
<proteinExistence type="predicted"/>
<dbReference type="AlphaFoldDB" id="A0A176VDR0"/>
<protein>
    <submittedName>
        <fullName evidence="2">Uncharacterized protein</fullName>
    </submittedName>
</protein>
<keyword evidence="3" id="KW-1185">Reference proteome</keyword>
<comment type="caution">
    <text evidence="2">The sequence shown here is derived from an EMBL/GenBank/DDBJ whole genome shotgun (WGS) entry which is preliminary data.</text>
</comment>
<evidence type="ECO:0000256" key="1">
    <source>
        <dbReference type="SAM" id="Phobius"/>
    </source>
</evidence>
<evidence type="ECO:0000313" key="2">
    <source>
        <dbReference type="EMBL" id="OAE18451.1"/>
    </source>
</evidence>
<gene>
    <name evidence="2" type="ORF">AXG93_2376s1100</name>
</gene>
<keyword evidence="1" id="KW-0812">Transmembrane</keyword>
<dbReference type="Proteomes" id="UP000077202">
    <property type="component" value="Unassembled WGS sequence"/>
</dbReference>
<feature type="transmembrane region" description="Helical" evidence="1">
    <location>
        <begin position="61"/>
        <end position="81"/>
    </location>
</feature>
<name>A0A176VDR0_MARPO</name>